<keyword evidence="2" id="KW-0378">Hydrolase</keyword>
<keyword evidence="3" id="KW-1185">Reference proteome</keyword>
<dbReference type="SUPFAM" id="SSF75005">
    <property type="entry name" value="Arabinanase/levansucrase/invertase"/>
    <property type="match status" value="1"/>
</dbReference>
<accession>A0A9Q9EQF3</accession>
<dbReference type="EMBL" id="CP099428">
    <property type="protein sequence ID" value="USW58727.1"/>
    <property type="molecule type" value="Genomic_DNA"/>
</dbReference>
<protein>
    <submittedName>
        <fullName evidence="2">Glycosyl hydrolase, five-bladed beta-propellor domain superfamily</fullName>
    </submittedName>
</protein>
<evidence type="ECO:0000313" key="3">
    <source>
        <dbReference type="Proteomes" id="UP001056384"/>
    </source>
</evidence>
<dbReference type="PANTHER" id="PTHR43301:SF8">
    <property type="entry name" value="ARABINOSIDASE-RELATED"/>
    <property type="match status" value="1"/>
</dbReference>
<dbReference type="InterPro" id="IPR050727">
    <property type="entry name" value="GH43_arabinanases"/>
</dbReference>
<name>A0A9Q9EQF3_9PEZI</name>
<dbReference type="GO" id="GO:0016787">
    <property type="term" value="F:hydrolase activity"/>
    <property type="evidence" value="ECO:0007669"/>
    <property type="project" value="UniProtKB-KW"/>
</dbReference>
<feature type="signal peptide" evidence="1">
    <location>
        <begin position="1"/>
        <end position="23"/>
    </location>
</feature>
<dbReference type="CDD" id="cd08983">
    <property type="entry name" value="GH43_Bt3655-like"/>
    <property type="match status" value="1"/>
</dbReference>
<reference evidence="2" key="1">
    <citation type="submission" date="2022-06" db="EMBL/GenBank/DDBJ databases">
        <title>Complete genome sequences of two strains of the flax pathogen Septoria linicola.</title>
        <authorList>
            <person name="Lapalu N."/>
            <person name="Simon A."/>
            <person name="Demenou B."/>
            <person name="Paumier D."/>
            <person name="Guillot M.-P."/>
            <person name="Gout L."/>
            <person name="Valade R."/>
        </authorList>
    </citation>
    <scope>NUCLEOTIDE SEQUENCE</scope>
    <source>
        <strain evidence="2">SE15195</strain>
    </source>
</reference>
<dbReference type="Proteomes" id="UP001056384">
    <property type="component" value="Chromosome 11"/>
</dbReference>
<dbReference type="AlphaFoldDB" id="A0A9Q9EQF3"/>
<evidence type="ECO:0000256" key="1">
    <source>
        <dbReference type="SAM" id="SignalP"/>
    </source>
</evidence>
<feature type="chain" id="PRO_5040152428" evidence="1">
    <location>
        <begin position="24"/>
        <end position="340"/>
    </location>
</feature>
<dbReference type="Gene3D" id="2.115.10.20">
    <property type="entry name" value="Glycosyl hydrolase domain, family 43"/>
    <property type="match status" value="1"/>
</dbReference>
<dbReference type="InterPro" id="IPR023296">
    <property type="entry name" value="Glyco_hydro_beta-prop_sf"/>
</dbReference>
<keyword evidence="1" id="KW-0732">Signal</keyword>
<proteinExistence type="predicted"/>
<sequence length="340" mass="38175">MHWTRANLTALLASSAALCTASAILPTRQEASAPQYAGYLISTFSDPNPAVQWWLSNGNDPGSYTFLNNGQAVLPSTVGTRGVRDIFLTHNSARTKWFLLATDLDINAAGFSWDQATRNGSRSLVIWESANLVDWSEARLVEVEAHTAGMVWAPSAVWDEGRGVWDVFWASRFYAEDDTEHRGQATLDRIRVGTTKDFMTWEGAARDYVALENTPLIDQEFQHLGGEKWARFLKNETVNKNYQEISEDGIFGTWRRVDADGYVRDESPLEGTATFKDNVEEGLYHMLLDDYTQYVPFETMDIESGVWTPSGFADFPRGLKHGSVTPLTQEEYDAVAAKYR</sequence>
<gene>
    <name evidence="2" type="ORF">Slin15195_G120460</name>
</gene>
<organism evidence="2 3">
    <name type="scientific">Septoria linicola</name>
    <dbReference type="NCBI Taxonomy" id="215465"/>
    <lineage>
        <taxon>Eukaryota</taxon>
        <taxon>Fungi</taxon>
        <taxon>Dikarya</taxon>
        <taxon>Ascomycota</taxon>
        <taxon>Pezizomycotina</taxon>
        <taxon>Dothideomycetes</taxon>
        <taxon>Dothideomycetidae</taxon>
        <taxon>Mycosphaerellales</taxon>
        <taxon>Mycosphaerellaceae</taxon>
        <taxon>Septoria</taxon>
    </lineage>
</organism>
<evidence type="ECO:0000313" key="2">
    <source>
        <dbReference type="EMBL" id="USW58727.1"/>
    </source>
</evidence>
<dbReference type="PANTHER" id="PTHR43301">
    <property type="entry name" value="ARABINAN ENDO-1,5-ALPHA-L-ARABINOSIDASE"/>
    <property type="match status" value="1"/>
</dbReference>